<dbReference type="EMBL" id="LAZR01028264">
    <property type="protein sequence ID" value="KKL63154.1"/>
    <property type="molecule type" value="Genomic_DNA"/>
</dbReference>
<organism evidence="3">
    <name type="scientific">marine sediment metagenome</name>
    <dbReference type="NCBI Taxonomy" id="412755"/>
    <lineage>
        <taxon>unclassified sequences</taxon>
        <taxon>metagenomes</taxon>
        <taxon>ecological metagenomes</taxon>
    </lineage>
</organism>
<dbReference type="InterPro" id="IPR010090">
    <property type="entry name" value="Phage_tape_meas"/>
</dbReference>
<dbReference type="AlphaFoldDB" id="A0A0F9DN58"/>
<gene>
    <name evidence="3" type="ORF">LCGC14_2177970</name>
</gene>
<evidence type="ECO:0000259" key="2">
    <source>
        <dbReference type="Pfam" id="PF10145"/>
    </source>
</evidence>
<dbReference type="PANTHER" id="PTHR37813">
    <property type="entry name" value="FELS-2 PROPHAGE PROTEIN"/>
    <property type="match status" value="1"/>
</dbReference>
<comment type="caution">
    <text evidence="3">The sequence shown here is derived from an EMBL/GenBank/DDBJ whole genome shotgun (WGS) entry which is preliminary data.</text>
</comment>
<evidence type="ECO:0000256" key="1">
    <source>
        <dbReference type="ARBA" id="ARBA00022612"/>
    </source>
</evidence>
<accession>A0A0F9DN58</accession>
<dbReference type="Pfam" id="PF10145">
    <property type="entry name" value="PhageMin_Tail"/>
    <property type="match status" value="1"/>
</dbReference>
<evidence type="ECO:0000313" key="3">
    <source>
        <dbReference type="EMBL" id="KKL63154.1"/>
    </source>
</evidence>
<proteinExistence type="predicted"/>
<name>A0A0F9DN58_9ZZZZ</name>
<feature type="non-terminal residue" evidence="3">
    <location>
        <position position="256"/>
    </location>
</feature>
<protein>
    <recommendedName>
        <fullName evidence="2">Phage tail tape measure protein domain-containing protein</fullName>
    </recommendedName>
</protein>
<feature type="domain" description="Phage tail tape measure protein" evidence="2">
    <location>
        <begin position="183"/>
        <end position="253"/>
    </location>
</feature>
<sequence length="256" mass="27516">MADINLNLNAGDFERATKAIQKALESLRKVVKKTGVTFKKDAMSAKRLAKATQLLNLEKKKLSAVDREQIRVAKRLQTVNAKLAVSTSKENIELIKQEKLLRKVNAQMRAGGKNTASWGKALGSFQFKFNALGNIAANVTSRIAMGFSRAMRDAVKTIKDFDQVMADVKSVSGATTKQFDQLRDAALKLGAVTRFTATQVGGLQKAFAKLGLTTNQILKAQRSTLDFAAATGADLAEAAKVAGVALNAFGLDAILT</sequence>
<dbReference type="NCBIfam" id="TIGR01760">
    <property type="entry name" value="tape_meas_TP901"/>
    <property type="match status" value="1"/>
</dbReference>
<dbReference type="PANTHER" id="PTHR37813:SF1">
    <property type="entry name" value="FELS-2 PROPHAGE PROTEIN"/>
    <property type="match status" value="1"/>
</dbReference>
<keyword evidence="1" id="KW-1188">Viral release from host cell</keyword>
<reference evidence="3" key="1">
    <citation type="journal article" date="2015" name="Nature">
        <title>Complex archaea that bridge the gap between prokaryotes and eukaryotes.</title>
        <authorList>
            <person name="Spang A."/>
            <person name="Saw J.H."/>
            <person name="Jorgensen S.L."/>
            <person name="Zaremba-Niedzwiedzka K."/>
            <person name="Martijn J."/>
            <person name="Lind A.E."/>
            <person name="van Eijk R."/>
            <person name="Schleper C."/>
            <person name="Guy L."/>
            <person name="Ettema T.J."/>
        </authorList>
    </citation>
    <scope>NUCLEOTIDE SEQUENCE</scope>
</reference>